<evidence type="ECO:0000256" key="1">
    <source>
        <dbReference type="ARBA" id="ARBA00005721"/>
    </source>
</evidence>
<feature type="region of interest" description="Disordered" evidence="2">
    <location>
        <begin position="1"/>
        <end position="51"/>
    </location>
</feature>
<gene>
    <name evidence="3" type="ORF">GCM10010201_31730</name>
</gene>
<evidence type="ECO:0000313" key="3">
    <source>
        <dbReference type="EMBL" id="GAA2530011.1"/>
    </source>
</evidence>
<dbReference type="Proteomes" id="UP001499978">
    <property type="component" value="Unassembled WGS sequence"/>
</dbReference>
<reference evidence="4" key="1">
    <citation type="journal article" date="2019" name="Int. J. Syst. Evol. Microbiol.">
        <title>The Global Catalogue of Microorganisms (GCM) 10K type strain sequencing project: providing services to taxonomists for standard genome sequencing and annotation.</title>
        <authorList>
            <consortium name="The Broad Institute Genomics Platform"/>
            <consortium name="The Broad Institute Genome Sequencing Center for Infectious Disease"/>
            <person name="Wu L."/>
            <person name="Ma J."/>
        </authorList>
    </citation>
    <scope>NUCLEOTIDE SEQUENCE [LARGE SCALE GENOMIC DNA]</scope>
    <source>
        <strain evidence="4">JCM 3367</strain>
    </source>
</reference>
<comment type="caution">
    <text evidence="3">The sequence shown here is derived from an EMBL/GenBank/DDBJ whole genome shotgun (WGS) entry which is preliminary data.</text>
</comment>
<dbReference type="PANTHER" id="PTHR34297:SF3">
    <property type="entry name" value="ALKALINE SHOCK PROTEIN 23"/>
    <property type="match status" value="1"/>
</dbReference>
<evidence type="ECO:0008006" key="5">
    <source>
        <dbReference type="Google" id="ProtNLM"/>
    </source>
</evidence>
<accession>A0ABP6B017</accession>
<protein>
    <recommendedName>
        <fullName evidence="5">Asp23/Gls24 family envelope stress response protein</fullName>
    </recommendedName>
</protein>
<feature type="compositionally biased region" description="Low complexity" evidence="2">
    <location>
        <begin position="1"/>
        <end position="16"/>
    </location>
</feature>
<sequence>MTSATEARQSAAQSEASRGESREPNSKKMQQSPSGSGPSRPGSGVSTRPGANTAHAQLVSEHGKTTIADMVVQKVAGLAAREIPGVHSMGSGMARGVGKLRSVMPGTDPTPAQGVAVEVGEREAAVDLDIVTWYGQSIADVSDAVRRNVIDRVEGMTGLTVVEVNISVDDIHVEGLNEDDGGAREQRVQ</sequence>
<feature type="compositionally biased region" description="Low complexity" evidence="2">
    <location>
        <begin position="32"/>
        <end position="50"/>
    </location>
</feature>
<dbReference type="RefSeq" id="WP_344173865.1">
    <property type="nucleotide sequence ID" value="NZ_BAAARY010000019.1"/>
</dbReference>
<dbReference type="InterPro" id="IPR005531">
    <property type="entry name" value="Asp23"/>
</dbReference>
<evidence type="ECO:0000256" key="2">
    <source>
        <dbReference type="SAM" id="MobiDB-lite"/>
    </source>
</evidence>
<dbReference type="PANTHER" id="PTHR34297">
    <property type="entry name" value="HYPOTHETICAL CYTOSOLIC PROTEIN-RELATED"/>
    <property type="match status" value="1"/>
</dbReference>
<evidence type="ECO:0000313" key="4">
    <source>
        <dbReference type="Proteomes" id="UP001499978"/>
    </source>
</evidence>
<dbReference type="EMBL" id="BAAARY010000019">
    <property type="protein sequence ID" value="GAA2530011.1"/>
    <property type="molecule type" value="Genomic_DNA"/>
</dbReference>
<comment type="similarity">
    <text evidence="1">Belongs to the asp23 family.</text>
</comment>
<organism evidence="3 4">
    <name type="scientific">Pilimelia columellifera subsp. columellifera</name>
    <dbReference type="NCBI Taxonomy" id="706583"/>
    <lineage>
        <taxon>Bacteria</taxon>
        <taxon>Bacillati</taxon>
        <taxon>Actinomycetota</taxon>
        <taxon>Actinomycetes</taxon>
        <taxon>Micromonosporales</taxon>
        <taxon>Micromonosporaceae</taxon>
        <taxon>Pilimelia</taxon>
    </lineage>
</organism>
<keyword evidence="4" id="KW-1185">Reference proteome</keyword>
<dbReference type="Pfam" id="PF03780">
    <property type="entry name" value="Asp23"/>
    <property type="match status" value="1"/>
</dbReference>
<proteinExistence type="inferred from homology"/>
<feature type="compositionally biased region" description="Basic and acidic residues" evidence="2">
    <location>
        <begin position="17"/>
        <end position="26"/>
    </location>
</feature>
<name>A0ABP6B017_9ACTN</name>